<keyword evidence="11 16" id="KW-0915">Sodium</keyword>
<keyword evidence="15 16" id="KW-0739">Sodium transport</keyword>
<evidence type="ECO:0000313" key="17">
    <source>
        <dbReference type="EMBL" id="MCA0151832.1"/>
    </source>
</evidence>
<dbReference type="HAMAP" id="MF_00426">
    <property type="entry name" value="NqrB"/>
    <property type="match status" value="1"/>
</dbReference>
<evidence type="ECO:0000256" key="16">
    <source>
        <dbReference type="HAMAP-Rule" id="MF_00426"/>
    </source>
</evidence>
<dbReference type="InterPro" id="IPR010966">
    <property type="entry name" value="NqrB"/>
</dbReference>
<feature type="transmembrane region" description="Helical" evidence="16">
    <location>
        <begin position="142"/>
        <end position="166"/>
    </location>
</feature>
<keyword evidence="7 16" id="KW-0812">Transmembrane</keyword>
<feature type="transmembrane region" description="Helical" evidence="16">
    <location>
        <begin position="312"/>
        <end position="330"/>
    </location>
</feature>
<dbReference type="PIRSF" id="PIRSF016055">
    <property type="entry name" value="NADH-UbQ_OxRdtase_B_su"/>
    <property type="match status" value="1"/>
</dbReference>
<dbReference type="PANTHER" id="PTHR30578:SF1">
    <property type="entry name" value="NA(+)-TRANSLOCATING NADH-QUINONE REDUCTASE SUBUNIT B"/>
    <property type="match status" value="1"/>
</dbReference>
<evidence type="ECO:0000256" key="14">
    <source>
        <dbReference type="ARBA" id="ARBA00023136"/>
    </source>
</evidence>
<dbReference type="InterPro" id="IPR004338">
    <property type="entry name" value="NqrB/RnfD"/>
</dbReference>
<dbReference type="EC" id="7.2.1.1" evidence="16"/>
<keyword evidence="9 16" id="KW-1133">Transmembrane helix</keyword>
<comment type="function">
    <text evidence="16">NQR complex catalyzes the reduction of ubiquinone-1 to ubiquinol by two successive reactions, coupled with the transport of Na(+) ions from the cytoplasm to the periplasm. NqrA to NqrE are probably involved in the second step, the conversion of ubisemiquinone to ubiquinol.</text>
</comment>
<keyword evidence="6 16" id="KW-0288">FMN</keyword>
<keyword evidence="13 16" id="KW-0830">Ubiquinone</keyword>
<name>A0ABS7XZI6_9FLAO</name>
<evidence type="ECO:0000256" key="3">
    <source>
        <dbReference type="ARBA" id="ARBA00022519"/>
    </source>
</evidence>
<evidence type="ECO:0000256" key="10">
    <source>
        <dbReference type="ARBA" id="ARBA00023027"/>
    </source>
</evidence>
<feature type="transmembrane region" description="Helical" evidence="16">
    <location>
        <begin position="366"/>
        <end position="386"/>
    </location>
</feature>
<comment type="catalytic activity">
    <reaction evidence="16">
        <text>a ubiquinone + n Na(+)(in) + NADH + H(+) = a ubiquinol + n Na(+)(out) + NAD(+)</text>
        <dbReference type="Rhea" id="RHEA:47748"/>
        <dbReference type="Rhea" id="RHEA-COMP:9565"/>
        <dbReference type="Rhea" id="RHEA-COMP:9566"/>
        <dbReference type="ChEBI" id="CHEBI:15378"/>
        <dbReference type="ChEBI" id="CHEBI:16389"/>
        <dbReference type="ChEBI" id="CHEBI:17976"/>
        <dbReference type="ChEBI" id="CHEBI:29101"/>
        <dbReference type="ChEBI" id="CHEBI:57540"/>
        <dbReference type="ChEBI" id="CHEBI:57945"/>
        <dbReference type="EC" id="7.2.1.1"/>
    </reaction>
</comment>
<evidence type="ECO:0000256" key="4">
    <source>
        <dbReference type="ARBA" id="ARBA00022553"/>
    </source>
</evidence>
<evidence type="ECO:0000256" key="9">
    <source>
        <dbReference type="ARBA" id="ARBA00022989"/>
    </source>
</evidence>
<keyword evidence="3" id="KW-0997">Cell inner membrane</keyword>
<comment type="subcellular location">
    <subcellularLocation>
        <location evidence="16">Cell membrane</location>
        <topology evidence="16">Multi-pass membrane protein</topology>
    </subcellularLocation>
</comment>
<keyword evidence="5 16" id="KW-0285">Flavoprotein</keyword>
<evidence type="ECO:0000256" key="11">
    <source>
        <dbReference type="ARBA" id="ARBA00023053"/>
    </source>
</evidence>
<comment type="caution">
    <text evidence="17">The sequence shown here is derived from an EMBL/GenBank/DDBJ whole genome shotgun (WGS) entry which is preliminary data.</text>
</comment>
<dbReference type="NCBIfam" id="NF003756">
    <property type="entry name" value="PRK05349.1"/>
    <property type="match status" value="1"/>
</dbReference>
<feature type="transmembrane region" description="Helical" evidence="16">
    <location>
        <begin position="106"/>
        <end position="127"/>
    </location>
</feature>
<keyword evidence="1 16" id="KW-0813">Transport</keyword>
<gene>
    <name evidence="16" type="primary">nqrB</name>
    <name evidence="17" type="ORF">LBV24_01300</name>
</gene>
<keyword evidence="14 16" id="KW-0472">Membrane</keyword>
<evidence type="ECO:0000256" key="5">
    <source>
        <dbReference type="ARBA" id="ARBA00022630"/>
    </source>
</evidence>
<keyword evidence="8 16" id="KW-1278">Translocase</keyword>
<dbReference type="PANTHER" id="PTHR30578">
    <property type="entry name" value="ELECTRON TRANSPORT COMPLEX PROTEIN RNFD"/>
    <property type="match status" value="1"/>
</dbReference>
<feature type="transmembrane region" description="Helical" evidence="16">
    <location>
        <begin position="274"/>
        <end position="292"/>
    </location>
</feature>
<keyword evidence="18" id="KW-1185">Reference proteome</keyword>
<dbReference type="NCBIfam" id="TIGR01937">
    <property type="entry name" value="nqrB"/>
    <property type="match status" value="1"/>
</dbReference>
<feature type="transmembrane region" description="Helical" evidence="16">
    <location>
        <begin position="52"/>
        <end position="69"/>
    </location>
</feature>
<evidence type="ECO:0000256" key="8">
    <source>
        <dbReference type="ARBA" id="ARBA00022967"/>
    </source>
</evidence>
<keyword evidence="2 16" id="KW-1003">Cell membrane</keyword>
<evidence type="ECO:0000256" key="1">
    <source>
        <dbReference type="ARBA" id="ARBA00022448"/>
    </source>
</evidence>
<protein>
    <recommendedName>
        <fullName evidence="16">Na(+)-translocating NADH-quinone reductase subunit B</fullName>
        <shortName evidence="16">Na(+)-NQR subunit B</shortName>
        <shortName evidence="16">Na(+)-translocating NQR subunit B</shortName>
        <ecNumber evidence="16">7.2.1.1</ecNumber>
    </recommendedName>
    <alternativeName>
        <fullName evidence="16">NQR complex subunit B</fullName>
    </alternativeName>
    <alternativeName>
        <fullName evidence="16">NQR-1 subunit B</fullName>
    </alternativeName>
</protein>
<dbReference type="EMBL" id="JAIUJS010000001">
    <property type="protein sequence ID" value="MCA0151832.1"/>
    <property type="molecule type" value="Genomic_DNA"/>
</dbReference>
<evidence type="ECO:0000256" key="12">
    <source>
        <dbReference type="ARBA" id="ARBA00023065"/>
    </source>
</evidence>
<comment type="cofactor">
    <cofactor evidence="16">
        <name>FMN</name>
        <dbReference type="ChEBI" id="CHEBI:58210"/>
    </cofactor>
</comment>
<keyword evidence="4 16" id="KW-0597">Phosphoprotein</keyword>
<evidence type="ECO:0000256" key="13">
    <source>
        <dbReference type="ARBA" id="ARBA00023075"/>
    </source>
</evidence>
<evidence type="ECO:0000256" key="2">
    <source>
        <dbReference type="ARBA" id="ARBA00022475"/>
    </source>
</evidence>
<feature type="modified residue" description="FMN phosphoryl threonine" evidence="16">
    <location>
        <position position="221"/>
    </location>
</feature>
<comment type="subunit">
    <text evidence="16">Composed of six subunits; NqrA, NqrB, NqrC, NqrD, NqrE and NqrF.</text>
</comment>
<dbReference type="Proteomes" id="UP001198402">
    <property type="component" value="Unassembled WGS sequence"/>
</dbReference>
<organism evidence="17 18">
    <name type="scientific">Winogradskyella vincentii</name>
    <dbReference type="NCBI Taxonomy" id="2877122"/>
    <lineage>
        <taxon>Bacteria</taxon>
        <taxon>Pseudomonadati</taxon>
        <taxon>Bacteroidota</taxon>
        <taxon>Flavobacteriia</taxon>
        <taxon>Flavobacteriales</taxon>
        <taxon>Flavobacteriaceae</taxon>
        <taxon>Winogradskyella</taxon>
    </lineage>
</organism>
<evidence type="ECO:0000256" key="15">
    <source>
        <dbReference type="ARBA" id="ARBA00023201"/>
    </source>
</evidence>
<evidence type="ECO:0000313" key="18">
    <source>
        <dbReference type="Proteomes" id="UP001198402"/>
    </source>
</evidence>
<feature type="transmembrane region" description="Helical" evidence="16">
    <location>
        <begin position="342"/>
        <end position="360"/>
    </location>
</feature>
<dbReference type="Pfam" id="PF03116">
    <property type="entry name" value="NQR2_RnfD_RnfE"/>
    <property type="match status" value="1"/>
</dbReference>
<sequence>MGLKQNLHNFKVKNKDKKWLPGFNALFTFLYMPNETTHGGTHIKAADDLKRTMNTVIMALVPCLIFGMFNAGYQHYLALGEIDAANGFLGASFWTWDNLVIGLLKVLPLVAVSYGVGLAVEFIFAIIKGHEVEEGYLVTGMLVPLIVPIDIPLWMLAVAVIFGVVIGKEVFGGTGMNILNPALTIRAFLFFAYPTWMSGDKVWVHGAVERAGTPDAISGETLLGAYAQNTSLAGIDYMDMFWGLIPGSVGETSKFLIIVGGLFLIFTKIGSWRIMLSTLVGALAMGLIFNGVVDAGWIGESSKFYGLMSVPFWQHLIIGSILFGAVYMATDPVTASQTNKGKWIYGFLIGFISIMIRVFNPAYPEGVFLAILLMNVFAPTIDHYVVQGNVKRRMKRLKAKVA</sequence>
<keyword evidence="10 16" id="KW-0520">NAD</keyword>
<keyword evidence="12 16" id="KW-0406">Ion transport</keyword>
<comment type="similarity">
    <text evidence="16">Belongs to the NqrB/RnfD family.</text>
</comment>
<evidence type="ECO:0000256" key="7">
    <source>
        <dbReference type="ARBA" id="ARBA00022692"/>
    </source>
</evidence>
<accession>A0ABS7XZI6</accession>
<proteinExistence type="inferred from homology"/>
<evidence type="ECO:0000256" key="6">
    <source>
        <dbReference type="ARBA" id="ARBA00022643"/>
    </source>
</evidence>
<dbReference type="RefSeq" id="WP_224476801.1">
    <property type="nucleotide sequence ID" value="NZ_JAIUJS010000001.1"/>
</dbReference>
<reference evidence="18" key="1">
    <citation type="submission" date="2023-07" db="EMBL/GenBank/DDBJ databases">
        <authorList>
            <person name="Yue Y."/>
        </authorList>
    </citation>
    <scope>NUCLEOTIDE SEQUENCE [LARGE SCALE GENOMIC DNA]</scope>
    <source>
        <strain evidence="18">2Y89</strain>
    </source>
</reference>
<feature type="transmembrane region" description="Helical" evidence="16">
    <location>
        <begin position="241"/>
        <end position="267"/>
    </location>
</feature>